<accession>A0A9X1FMU4</accession>
<dbReference type="AlphaFoldDB" id="A0A9X1FMU4"/>
<evidence type="ECO:0000256" key="2">
    <source>
        <dbReference type="ARBA" id="ARBA00022679"/>
    </source>
</evidence>
<dbReference type="PANTHER" id="PTHR30160">
    <property type="entry name" value="TETRAACYLDISACCHARIDE 4'-KINASE-RELATED"/>
    <property type="match status" value="1"/>
</dbReference>
<evidence type="ECO:0000313" key="4">
    <source>
        <dbReference type="Proteomes" id="UP001138686"/>
    </source>
</evidence>
<organism evidence="3 4">
    <name type="scientific">Halomarinibacterium sedimenti</name>
    <dbReference type="NCBI Taxonomy" id="2857106"/>
    <lineage>
        <taxon>Bacteria</taxon>
        <taxon>Pseudomonadati</taxon>
        <taxon>Bacteroidota</taxon>
        <taxon>Flavobacteriia</taxon>
        <taxon>Flavobacteriales</taxon>
        <taxon>Flavobacteriaceae</taxon>
        <taxon>Halomarinibacterium</taxon>
    </lineage>
</organism>
<sequence>MGDVAMTVPVLLKLVEAYPDLQLTVISRKLFKPFFDDIPNISFLEADVKGAHKGLVGIVKLAKQAKKQHITAVADLHNVIRTKVMRRYFTSFSIKVAKIDKGRAEKKAITKASGKPLKPIKSTHERYADVFRKLGYALDLQSPLFLKRKPWPAKISEKITSKKRIGIAPFAAYQSKMYPLDLMKEVIQTLEATNEYQMFLFGSLEEKNALETLVLNSNTIINTAGMFSLEEELALISNLDVMVSMDSGNGHLAAMYGIPVITLWGVTHPFTGFVPFHQPMENQLVSDVEKYPLLPTSVYGNKYPTGYENVMESIEPLAVIEKIKKLLD</sequence>
<dbReference type="CDD" id="cd03789">
    <property type="entry name" value="GT9_LPS_heptosyltransferase"/>
    <property type="match status" value="1"/>
</dbReference>
<comment type="caution">
    <text evidence="3">The sequence shown here is derived from an EMBL/GenBank/DDBJ whole genome shotgun (WGS) entry which is preliminary data.</text>
</comment>
<dbReference type="GO" id="GO:0005829">
    <property type="term" value="C:cytosol"/>
    <property type="evidence" value="ECO:0007669"/>
    <property type="project" value="TreeGrafter"/>
</dbReference>
<reference evidence="3" key="1">
    <citation type="submission" date="2021-07" db="EMBL/GenBank/DDBJ databases">
        <title>Aureisphaera sp. CAU 1614 isolated from sea sediment.</title>
        <authorList>
            <person name="Kim W."/>
        </authorList>
    </citation>
    <scope>NUCLEOTIDE SEQUENCE</scope>
    <source>
        <strain evidence="3">CAU 1614</strain>
    </source>
</reference>
<name>A0A9X1FMU4_9FLAO</name>
<dbReference type="InterPro" id="IPR051199">
    <property type="entry name" value="LPS_LOS_Heptosyltrfase"/>
</dbReference>
<dbReference type="Pfam" id="PF01075">
    <property type="entry name" value="Glyco_transf_9"/>
    <property type="match status" value="1"/>
</dbReference>
<proteinExistence type="predicted"/>
<keyword evidence="1" id="KW-0328">Glycosyltransferase</keyword>
<dbReference type="Proteomes" id="UP001138686">
    <property type="component" value="Unassembled WGS sequence"/>
</dbReference>
<keyword evidence="2" id="KW-0808">Transferase</keyword>
<evidence type="ECO:0000256" key="1">
    <source>
        <dbReference type="ARBA" id="ARBA00022676"/>
    </source>
</evidence>
<dbReference type="GO" id="GO:0008713">
    <property type="term" value="F:ADP-heptose-lipopolysaccharide heptosyltransferase activity"/>
    <property type="evidence" value="ECO:0007669"/>
    <property type="project" value="TreeGrafter"/>
</dbReference>
<protein>
    <submittedName>
        <fullName evidence="3">Glycosyltransferase family 9 protein</fullName>
    </submittedName>
</protein>
<gene>
    <name evidence="3" type="ORF">KXJ69_03880</name>
</gene>
<keyword evidence="4" id="KW-1185">Reference proteome</keyword>
<dbReference type="InterPro" id="IPR002201">
    <property type="entry name" value="Glyco_trans_9"/>
</dbReference>
<evidence type="ECO:0000313" key="3">
    <source>
        <dbReference type="EMBL" id="MBW2937230.1"/>
    </source>
</evidence>
<dbReference type="PANTHER" id="PTHR30160:SF22">
    <property type="entry name" value="LIPOPOLYSACCHARIDE CORE BIOSYNTHESIS PROTEIN"/>
    <property type="match status" value="1"/>
</dbReference>
<dbReference type="GO" id="GO:0009244">
    <property type="term" value="P:lipopolysaccharide core region biosynthetic process"/>
    <property type="evidence" value="ECO:0007669"/>
    <property type="project" value="TreeGrafter"/>
</dbReference>
<dbReference type="EMBL" id="JAHWDP010000001">
    <property type="protein sequence ID" value="MBW2937230.1"/>
    <property type="molecule type" value="Genomic_DNA"/>
</dbReference>